<dbReference type="InterPro" id="IPR025486">
    <property type="entry name" value="DUF4378"/>
</dbReference>
<comment type="caution">
    <text evidence="2">The sequence shown here is derived from an EMBL/GenBank/DDBJ whole genome shotgun (WGS) entry which is preliminary data.</text>
</comment>
<keyword evidence="3" id="KW-1185">Reference proteome</keyword>
<proteinExistence type="predicted"/>
<dbReference type="PANTHER" id="PTHR47212:SF4">
    <property type="entry name" value="ADHESIN-LIKE PROTEIN, PUTATIVE (DUF3741)-RELATED"/>
    <property type="match status" value="1"/>
</dbReference>
<evidence type="ECO:0000313" key="2">
    <source>
        <dbReference type="EMBL" id="KAG6399329.1"/>
    </source>
</evidence>
<sequence length="612" mass="68922">MESGHKSATKVHPRAYESCLCHSDDSTNSIHKRPAAQVGARFEPKPFSNALAVLSSDKDLLVVEFFPETYCLPKNCIKDLQTEKQTVTFKAEIQKTQHSGRFACHCSSREVGDRSRLNRSLVSLSVGEIKRKLKLTFGSRRRKGSEHWPRFRLLHNRSIFGYDCFYSGVETRNRLSSNTNAKAKKNVVKKEGLLKGERKFLAAGEAETARTKIDVSRDVLSEKHGVDASATTRLQNPWRVMSSLDMESCFSPRRESQYIPGSAQASLISPSRQSIYMSPMRTCKDIAPCDGTAGSVRAEANSSLVDEEARITPSPNIKFIDTPNTVGSGNVHHSEAQHDAMINNAKRAEKLKLMHSIMDSISENKTFSNAADDFPSSPTCDIRDNNKYQEEYESPVSVLGHFFAEDSSSPWNVTFQSARGALKPRRLHFEGHKSASPSQATATGSGPCMHDQDYTITNYVLMILKASGLNWDQLSAMRLQSEHLLHPSLFGQAQYLGFAPHFDTRLLFDHINEVLLETQRSHLLSPYWPAFAKPRICCFPLEEAVVDEIMRDAEFYLLPWTQRRTLEQLIAKDLSGARSWPDVRPETEQIIHHISDYILVESIIDVIFELHS</sequence>
<dbReference type="Pfam" id="PF14309">
    <property type="entry name" value="DUF4378"/>
    <property type="match status" value="1"/>
</dbReference>
<protein>
    <recommendedName>
        <fullName evidence="1">DUF4378 domain-containing protein</fullName>
    </recommendedName>
</protein>
<gene>
    <name evidence="2" type="ORF">SASPL_140805</name>
</gene>
<name>A0A8X8ZCU0_SALSN</name>
<feature type="domain" description="DUF4378" evidence="1">
    <location>
        <begin position="458"/>
        <end position="599"/>
    </location>
</feature>
<dbReference type="EMBL" id="PNBA02000015">
    <property type="protein sequence ID" value="KAG6399329.1"/>
    <property type="molecule type" value="Genomic_DNA"/>
</dbReference>
<accession>A0A8X8ZCU0</accession>
<reference evidence="2" key="1">
    <citation type="submission" date="2018-01" db="EMBL/GenBank/DDBJ databases">
        <authorList>
            <person name="Mao J.F."/>
        </authorList>
    </citation>
    <scope>NUCLEOTIDE SEQUENCE</scope>
    <source>
        <strain evidence="2">Huo1</strain>
        <tissue evidence="2">Leaf</tissue>
    </source>
</reference>
<dbReference type="Proteomes" id="UP000298416">
    <property type="component" value="Unassembled WGS sequence"/>
</dbReference>
<dbReference type="AlphaFoldDB" id="A0A8X8ZCU0"/>
<dbReference type="PANTHER" id="PTHR47212">
    <property type="entry name" value="ADHESIN-LIKE PROTEIN, PUTATIVE (DUF3741)-RELATED"/>
    <property type="match status" value="1"/>
</dbReference>
<reference evidence="2" key="2">
    <citation type="submission" date="2020-08" db="EMBL/GenBank/DDBJ databases">
        <title>Plant Genome Project.</title>
        <authorList>
            <person name="Zhang R.-G."/>
        </authorList>
    </citation>
    <scope>NUCLEOTIDE SEQUENCE</scope>
    <source>
        <strain evidence="2">Huo1</strain>
        <tissue evidence="2">Leaf</tissue>
    </source>
</reference>
<evidence type="ECO:0000259" key="1">
    <source>
        <dbReference type="Pfam" id="PF14309"/>
    </source>
</evidence>
<organism evidence="2">
    <name type="scientific">Salvia splendens</name>
    <name type="common">Scarlet sage</name>
    <dbReference type="NCBI Taxonomy" id="180675"/>
    <lineage>
        <taxon>Eukaryota</taxon>
        <taxon>Viridiplantae</taxon>
        <taxon>Streptophyta</taxon>
        <taxon>Embryophyta</taxon>
        <taxon>Tracheophyta</taxon>
        <taxon>Spermatophyta</taxon>
        <taxon>Magnoliopsida</taxon>
        <taxon>eudicotyledons</taxon>
        <taxon>Gunneridae</taxon>
        <taxon>Pentapetalae</taxon>
        <taxon>asterids</taxon>
        <taxon>lamiids</taxon>
        <taxon>Lamiales</taxon>
        <taxon>Lamiaceae</taxon>
        <taxon>Nepetoideae</taxon>
        <taxon>Mentheae</taxon>
        <taxon>Salviinae</taxon>
        <taxon>Salvia</taxon>
        <taxon>Salvia subgen. Calosphace</taxon>
        <taxon>core Calosphace</taxon>
    </lineage>
</organism>
<evidence type="ECO:0000313" key="3">
    <source>
        <dbReference type="Proteomes" id="UP000298416"/>
    </source>
</evidence>